<evidence type="ECO:0000313" key="5">
    <source>
        <dbReference type="Proteomes" id="UP001595829"/>
    </source>
</evidence>
<dbReference type="GO" id="GO:0016787">
    <property type="term" value="F:hydrolase activity"/>
    <property type="evidence" value="ECO:0007669"/>
    <property type="project" value="UniProtKB-KW"/>
</dbReference>
<keyword evidence="5" id="KW-1185">Reference proteome</keyword>
<dbReference type="PANTHER" id="PTHR21666">
    <property type="entry name" value="PEPTIDASE-RELATED"/>
    <property type="match status" value="1"/>
</dbReference>
<accession>A0ABV9XF71</accession>
<dbReference type="RefSeq" id="WP_345688568.1">
    <property type="nucleotide sequence ID" value="NZ_BAABIT010000001.1"/>
</dbReference>
<gene>
    <name evidence="4" type="ORF">ACFPM3_14650</name>
</gene>
<dbReference type="InterPro" id="IPR016047">
    <property type="entry name" value="M23ase_b-sheet_dom"/>
</dbReference>
<dbReference type="InterPro" id="IPR011055">
    <property type="entry name" value="Dup_hybrid_motif"/>
</dbReference>
<dbReference type="InterPro" id="IPR050570">
    <property type="entry name" value="Cell_wall_metabolism_enzyme"/>
</dbReference>
<keyword evidence="4" id="KW-0378">Hydrolase</keyword>
<evidence type="ECO:0000313" key="4">
    <source>
        <dbReference type="EMBL" id="MFC5023378.1"/>
    </source>
</evidence>
<reference evidence="5" key="1">
    <citation type="journal article" date="2019" name="Int. J. Syst. Evol. Microbiol.">
        <title>The Global Catalogue of Microorganisms (GCM) 10K type strain sequencing project: providing services to taxonomists for standard genome sequencing and annotation.</title>
        <authorList>
            <consortium name="The Broad Institute Genomics Platform"/>
            <consortium name="The Broad Institute Genome Sequencing Center for Infectious Disease"/>
            <person name="Wu L."/>
            <person name="Ma J."/>
        </authorList>
    </citation>
    <scope>NUCLEOTIDE SEQUENCE [LARGE SCALE GENOMIC DNA]</scope>
    <source>
        <strain evidence="5">CGMCC 4.1648</strain>
    </source>
</reference>
<feature type="chain" id="PRO_5045888799" evidence="2">
    <location>
        <begin position="21"/>
        <end position="197"/>
    </location>
</feature>
<keyword evidence="1 2" id="KW-0732">Signal</keyword>
<dbReference type="Proteomes" id="UP001595829">
    <property type="component" value="Unassembled WGS sequence"/>
</dbReference>
<dbReference type="SUPFAM" id="SSF51261">
    <property type="entry name" value="Duplicated hybrid motif"/>
    <property type="match status" value="1"/>
</dbReference>
<comment type="caution">
    <text evidence="4">The sequence shown here is derived from an EMBL/GenBank/DDBJ whole genome shotgun (WGS) entry which is preliminary data.</text>
</comment>
<feature type="signal peptide" evidence="2">
    <location>
        <begin position="1"/>
        <end position="20"/>
    </location>
</feature>
<dbReference type="EC" id="3.4.24.-" evidence="4"/>
<dbReference type="PANTHER" id="PTHR21666:SF289">
    <property type="entry name" value="L-ALA--D-GLU ENDOPEPTIDASE"/>
    <property type="match status" value="1"/>
</dbReference>
<feature type="domain" description="M23ase beta-sheet core" evidence="3">
    <location>
        <begin position="69"/>
        <end position="169"/>
    </location>
</feature>
<dbReference type="Pfam" id="PF01551">
    <property type="entry name" value="Peptidase_M23"/>
    <property type="match status" value="1"/>
</dbReference>
<organism evidence="4 5">
    <name type="scientific">Streptomyces coeruleoprunus</name>
    <dbReference type="NCBI Taxonomy" id="285563"/>
    <lineage>
        <taxon>Bacteria</taxon>
        <taxon>Bacillati</taxon>
        <taxon>Actinomycetota</taxon>
        <taxon>Actinomycetes</taxon>
        <taxon>Kitasatosporales</taxon>
        <taxon>Streptomycetaceae</taxon>
        <taxon>Streptomyces</taxon>
    </lineage>
</organism>
<name>A0ABV9XF71_9ACTN</name>
<dbReference type="CDD" id="cd12797">
    <property type="entry name" value="M23_peptidase"/>
    <property type="match status" value="1"/>
</dbReference>
<sequence>MNRTARTLLLTALLTGSVTAAAPQPTTARAPGPAPAAAHPLPDAVWPLGPPRPAILHGWAPPASPYGPGHRGVDLAAPPGTPVRAAATGLVSFAGPVAGRGVLSLTLPAPPGATPLRTTYEPVRPLVPRGTEVRAGAIVAETTAAGAASHCTRTCLHWGLRRGDTYLDPLTLLPPDRLRRPPSRLLPVIDPLVTPPP</sequence>
<dbReference type="Gene3D" id="2.70.70.10">
    <property type="entry name" value="Glucose Permease (Domain IIA)"/>
    <property type="match status" value="1"/>
</dbReference>
<protein>
    <submittedName>
        <fullName evidence="4">M23 family metallopeptidase</fullName>
        <ecNumber evidence="4">3.4.24.-</ecNumber>
    </submittedName>
</protein>
<evidence type="ECO:0000259" key="3">
    <source>
        <dbReference type="Pfam" id="PF01551"/>
    </source>
</evidence>
<proteinExistence type="predicted"/>
<evidence type="ECO:0000256" key="2">
    <source>
        <dbReference type="SAM" id="SignalP"/>
    </source>
</evidence>
<dbReference type="EMBL" id="JBHSJD010000009">
    <property type="protein sequence ID" value="MFC5023378.1"/>
    <property type="molecule type" value="Genomic_DNA"/>
</dbReference>
<evidence type="ECO:0000256" key="1">
    <source>
        <dbReference type="ARBA" id="ARBA00022729"/>
    </source>
</evidence>